<protein>
    <submittedName>
        <fullName evidence="2">Uncharacterized protein</fullName>
    </submittedName>
</protein>
<accession>A0A8J4AWM9</accession>
<comment type="caution">
    <text evidence="2">The sequence shown here is derived from an EMBL/GenBank/DDBJ whole genome shotgun (WGS) entry which is preliminary data.</text>
</comment>
<name>A0A8J4AWM9_9CHLO</name>
<dbReference type="Proteomes" id="UP000747399">
    <property type="component" value="Unassembled WGS sequence"/>
</dbReference>
<dbReference type="AlphaFoldDB" id="A0A8J4AWM9"/>
<feature type="region of interest" description="Disordered" evidence="1">
    <location>
        <begin position="18"/>
        <end position="39"/>
    </location>
</feature>
<organism evidence="2 3">
    <name type="scientific">Volvox africanus</name>
    <dbReference type="NCBI Taxonomy" id="51714"/>
    <lineage>
        <taxon>Eukaryota</taxon>
        <taxon>Viridiplantae</taxon>
        <taxon>Chlorophyta</taxon>
        <taxon>core chlorophytes</taxon>
        <taxon>Chlorophyceae</taxon>
        <taxon>CS clade</taxon>
        <taxon>Chlamydomonadales</taxon>
        <taxon>Volvocaceae</taxon>
        <taxon>Volvox</taxon>
    </lineage>
</organism>
<reference evidence="2" key="1">
    <citation type="journal article" date="2021" name="Proc. Natl. Acad. Sci. U.S.A.">
        <title>Three genomes in the algal genus Volvox reveal the fate of a haploid sex-determining region after a transition to homothallism.</title>
        <authorList>
            <person name="Yamamoto K."/>
            <person name="Hamaji T."/>
            <person name="Kawai-Toyooka H."/>
            <person name="Matsuzaki R."/>
            <person name="Takahashi F."/>
            <person name="Nishimura Y."/>
            <person name="Kawachi M."/>
            <person name="Noguchi H."/>
            <person name="Minakuchi Y."/>
            <person name="Umen J.G."/>
            <person name="Toyoda A."/>
            <person name="Nozaki H."/>
        </authorList>
    </citation>
    <scope>NUCLEOTIDE SEQUENCE</scope>
    <source>
        <strain evidence="2">NIES-3780</strain>
    </source>
</reference>
<dbReference type="InterPro" id="IPR016755">
    <property type="entry name" value="UCP019302"/>
</dbReference>
<dbReference type="Pfam" id="PF10084">
    <property type="entry name" value="DUF2322"/>
    <property type="match status" value="1"/>
</dbReference>
<evidence type="ECO:0000313" key="2">
    <source>
        <dbReference type="EMBL" id="GIL49183.1"/>
    </source>
</evidence>
<gene>
    <name evidence="2" type="ORF">Vafri_5651</name>
</gene>
<keyword evidence="3" id="KW-1185">Reference proteome</keyword>
<dbReference type="EMBL" id="BNCO01000006">
    <property type="protein sequence ID" value="GIL49183.1"/>
    <property type="molecule type" value="Genomic_DNA"/>
</dbReference>
<feature type="non-terminal residue" evidence="2">
    <location>
        <position position="130"/>
    </location>
</feature>
<sequence length="130" mass="14700">FKIGNVLLKMFVLRPSRVPPASRSGRTIPKASPRPQLPPRTDVIRVRIPELEWSIENVEGKRLSIAIYTHLAETYAGKLTEQAAREGLRLYGDDIVQDAQKRPGAHPNIDLLFKVIEGNICHDLLVERQQ</sequence>
<proteinExistence type="predicted"/>
<evidence type="ECO:0000313" key="3">
    <source>
        <dbReference type="Proteomes" id="UP000747399"/>
    </source>
</evidence>
<evidence type="ECO:0000256" key="1">
    <source>
        <dbReference type="SAM" id="MobiDB-lite"/>
    </source>
</evidence>